<dbReference type="EMBL" id="WHNX01000012">
    <property type="protein sequence ID" value="MPW25979.1"/>
    <property type="molecule type" value="Genomic_DNA"/>
</dbReference>
<dbReference type="InterPro" id="IPR050336">
    <property type="entry name" value="Chromosome_partition/occlusion"/>
</dbReference>
<dbReference type="Gene3D" id="3.90.1530.10">
    <property type="entry name" value="Conserved hypothetical protein from pyrococcus furiosus pfu- 392566-001, ParB domain"/>
    <property type="match status" value="1"/>
</dbReference>
<feature type="compositionally biased region" description="Basic and acidic residues" evidence="1">
    <location>
        <begin position="113"/>
        <end position="122"/>
    </location>
</feature>
<dbReference type="Proteomes" id="UP000440004">
    <property type="component" value="Unassembled WGS sequence"/>
</dbReference>
<gene>
    <name evidence="3" type="ORF">GC105_09265</name>
</gene>
<reference evidence="3 4" key="1">
    <citation type="submission" date="2019-10" db="EMBL/GenBank/DDBJ databases">
        <title>Alkalibaculum tamaniensis sp.nov., a new alkaliphilic acetogen, isolated on methoxylated aromatics from a mud volcano.</title>
        <authorList>
            <person name="Khomyakova M.A."/>
            <person name="Merkel A.Y."/>
            <person name="Bonch-Osmolovskaya E.A."/>
            <person name="Slobodkin A.I."/>
        </authorList>
    </citation>
    <scope>NUCLEOTIDE SEQUENCE [LARGE SCALE GENOMIC DNA]</scope>
    <source>
        <strain evidence="3 4">M08DMB</strain>
    </source>
</reference>
<evidence type="ECO:0000256" key="1">
    <source>
        <dbReference type="SAM" id="MobiDB-lite"/>
    </source>
</evidence>
<feature type="domain" description="ParB-like N-terminal" evidence="2">
    <location>
        <begin position="1"/>
        <end position="85"/>
    </location>
</feature>
<organism evidence="3 4">
    <name type="scientific">Alkalibaculum sporogenes</name>
    <dbReference type="NCBI Taxonomy" id="2655001"/>
    <lineage>
        <taxon>Bacteria</taxon>
        <taxon>Bacillati</taxon>
        <taxon>Bacillota</taxon>
        <taxon>Clostridia</taxon>
        <taxon>Eubacteriales</taxon>
        <taxon>Eubacteriaceae</taxon>
        <taxon>Alkalibaculum</taxon>
    </lineage>
</organism>
<dbReference type="GO" id="GO:0045881">
    <property type="term" value="P:positive regulation of sporulation resulting in formation of a cellular spore"/>
    <property type="evidence" value="ECO:0007669"/>
    <property type="project" value="TreeGrafter"/>
</dbReference>
<name>A0A6A7K8Z9_9FIRM</name>
<proteinExistence type="predicted"/>
<dbReference type="PANTHER" id="PTHR33375:SF1">
    <property type="entry name" value="CHROMOSOME-PARTITIONING PROTEIN PARB-RELATED"/>
    <property type="match status" value="1"/>
</dbReference>
<dbReference type="RefSeq" id="WP_152803999.1">
    <property type="nucleotide sequence ID" value="NZ_WHNX01000012.1"/>
</dbReference>
<dbReference type="SUPFAM" id="SSF110849">
    <property type="entry name" value="ParB/Sulfiredoxin"/>
    <property type="match status" value="1"/>
</dbReference>
<evidence type="ECO:0000259" key="2">
    <source>
        <dbReference type="SMART" id="SM00470"/>
    </source>
</evidence>
<sequence>MLISINKINIGSRIRQEYGDIQELADSIREHGLLHPIVVDSNYNLVAGGRRLLACERNKMKEIDVKMLGELSKREIKILELEENIKRKDFTEIEKSRALTKLAELKAEELREKSEMEFRSDSEQNENENAENNNVVDGFRPANISEREIVKTIDIPRSTLRDAKQHVEAVGKYPELGDLPKYKAIETAKKMDNDENIVAINFNKDENYNQYLSKCKKTALAYNKSLYSLLNLDTSETALQEWNELLDELLICGYVEMVEELIPKLVKIQRFLKEAKARGNTNTR</sequence>
<dbReference type="PANTHER" id="PTHR33375">
    <property type="entry name" value="CHROMOSOME-PARTITIONING PROTEIN PARB-RELATED"/>
    <property type="match status" value="1"/>
</dbReference>
<evidence type="ECO:0000313" key="4">
    <source>
        <dbReference type="Proteomes" id="UP000440004"/>
    </source>
</evidence>
<protein>
    <recommendedName>
        <fullName evidence="2">ParB-like N-terminal domain-containing protein</fullName>
    </recommendedName>
</protein>
<dbReference type="InterPro" id="IPR003115">
    <property type="entry name" value="ParB_N"/>
</dbReference>
<dbReference type="Pfam" id="PF02195">
    <property type="entry name" value="ParB_N"/>
    <property type="match status" value="1"/>
</dbReference>
<feature type="region of interest" description="Disordered" evidence="1">
    <location>
        <begin position="113"/>
        <end position="137"/>
    </location>
</feature>
<dbReference type="GO" id="GO:0005694">
    <property type="term" value="C:chromosome"/>
    <property type="evidence" value="ECO:0007669"/>
    <property type="project" value="TreeGrafter"/>
</dbReference>
<dbReference type="SMART" id="SM00470">
    <property type="entry name" value="ParB"/>
    <property type="match status" value="1"/>
</dbReference>
<dbReference type="AlphaFoldDB" id="A0A6A7K8Z9"/>
<dbReference type="InterPro" id="IPR036086">
    <property type="entry name" value="ParB/Sulfiredoxin_sf"/>
</dbReference>
<dbReference type="GO" id="GO:0007059">
    <property type="term" value="P:chromosome segregation"/>
    <property type="evidence" value="ECO:0007669"/>
    <property type="project" value="TreeGrafter"/>
</dbReference>
<keyword evidence="4" id="KW-1185">Reference proteome</keyword>
<accession>A0A6A7K8Z9</accession>
<evidence type="ECO:0000313" key="3">
    <source>
        <dbReference type="EMBL" id="MPW25979.1"/>
    </source>
</evidence>
<comment type="caution">
    <text evidence="3">The sequence shown here is derived from an EMBL/GenBank/DDBJ whole genome shotgun (WGS) entry which is preliminary data.</text>
</comment>